<dbReference type="PROSITE" id="PS50928">
    <property type="entry name" value="ABC_TM1"/>
    <property type="match status" value="1"/>
</dbReference>
<dbReference type="EMBL" id="PIOC01000019">
    <property type="protein sequence ID" value="RDW17558.1"/>
    <property type="molecule type" value="Genomic_DNA"/>
</dbReference>
<feature type="transmembrane region" description="Helical" evidence="8">
    <location>
        <begin position="12"/>
        <end position="37"/>
    </location>
</feature>
<keyword evidence="3 8" id="KW-0813">Transport</keyword>
<feature type="transmembrane region" description="Helical" evidence="8">
    <location>
        <begin position="57"/>
        <end position="86"/>
    </location>
</feature>
<evidence type="ECO:0000256" key="5">
    <source>
        <dbReference type="ARBA" id="ARBA00022692"/>
    </source>
</evidence>
<evidence type="ECO:0000313" key="11">
    <source>
        <dbReference type="Proteomes" id="UP000257143"/>
    </source>
</evidence>
<keyword evidence="4" id="KW-1003">Cell membrane</keyword>
<dbReference type="OrthoDB" id="8404154at2"/>
<dbReference type="Proteomes" id="UP000257143">
    <property type="component" value="Unassembled WGS sequence"/>
</dbReference>
<evidence type="ECO:0000256" key="7">
    <source>
        <dbReference type="ARBA" id="ARBA00023136"/>
    </source>
</evidence>
<evidence type="ECO:0000256" key="1">
    <source>
        <dbReference type="ARBA" id="ARBA00004651"/>
    </source>
</evidence>
<dbReference type="InterPro" id="IPR000515">
    <property type="entry name" value="MetI-like"/>
</dbReference>
<dbReference type="PANTHER" id="PTHR42929">
    <property type="entry name" value="INNER MEMBRANE ABC TRANSPORTER PERMEASE PROTEIN YDCU-RELATED-RELATED"/>
    <property type="match status" value="1"/>
</dbReference>
<evidence type="ECO:0000256" key="6">
    <source>
        <dbReference type="ARBA" id="ARBA00022989"/>
    </source>
</evidence>
<keyword evidence="5 8" id="KW-0812">Transmembrane</keyword>
<dbReference type="Gene3D" id="1.10.3720.10">
    <property type="entry name" value="MetI-like"/>
    <property type="match status" value="1"/>
</dbReference>
<dbReference type="InterPro" id="IPR035906">
    <property type="entry name" value="MetI-like_sf"/>
</dbReference>
<evidence type="ECO:0000313" key="10">
    <source>
        <dbReference type="EMBL" id="RDW17558.1"/>
    </source>
</evidence>
<comment type="subcellular location">
    <subcellularLocation>
        <location evidence="1 8">Cell membrane</location>
        <topology evidence="1 8">Multi-pass membrane protein</topology>
    </subcellularLocation>
</comment>
<comment type="caution">
    <text evidence="10">The sequence shown here is derived from an EMBL/GenBank/DDBJ whole genome shotgun (WGS) entry which is preliminary data.</text>
</comment>
<dbReference type="CDD" id="cd06261">
    <property type="entry name" value="TM_PBP2"/>
    <property type="match status" value="1"/>
</dbReference>
<comment type="similarity">
    <text evidence="2">Belongs to the binding-protein-dependent transport system permease family. CysTW subfamily.</text>
</comment>
<evidence type="ECO:0000256" key="2">
    <source>
        <dbReference type="ARBA" id="ARBA00007069"/>
    </source>
</evidence>
<reference evidence="11" key="1">
    <citation type="submission" date="2017-11" db="EMBL/GenBank/DDBJ databases">
        <authorList>
            <person name="Zhu W."/>
        </authorList>
    </citation>
    <scope>NUCLEOTIDE SEQUENCE [LARGE SCALE GENOMIC DNA]</scope>
    <source>
        <strain evidence="11">CAU 1183</strain>
    </source>
</reference>
<gene>
    <name evidence="10" type="ORF">CWR48_13620</name>
</gene>
<protein>
    <submittedName>
        <fullName evidence="10">ABC transporter permease</fullName>
    </submittedName>
</protein>
<feature type="transmembrane region" description="Helical" evidence="8">
    <location>
        <begin position="98"/>
        <end position="131"/>
    </location>
</feature>
<organism evidence="10 11">
    <name type="scientific">Oceanobacillus arenosus</name>
    <dbReference type="NCBI Taxonomy" id="1229153"/>
    <lineage>
        <taxon>Bacteria</taxon>
        <taxon>Bacillati</taxon>
        <taxon>Bacillota</taxon>
        <taxon>Bacilli</taxon>
        <taxon>Bacillales</taxon>
        <taxon>Bacillaceae</taxon>
        <taxon>Oceanobacillus</taxon>
    </lineage>
</organism>
<proteinExistence type="inferred from homology"/>
<keyword evidence="7 8" id="KW-0472">Membrane</keyword>
<dbReference type="PANTHER" id="PTHR42929:SF1">
    <property type="entry name" value="INNER MEMBRANE ABC TRANSPORTER PERMEASE PROTEIN YDCU-RELATED"/>
    <property type="match status" value="1"/>
</dbReference>
<feature type="transmembrane region" description="Helical" evidence="8">
    <location>
        <begin position="250"/>
        <end position="269"/>
    </location>
</feature>
<dbReference type="AlphaFoldDB" id="A0A3D8PQN3"/>
<dbReference type="GO" id="GO:0055085">
    <property type="term" value="P:transmembrane transport"/>
    <property type="evidence" value="ECO:0007669"/>
    <property type="project" value="InterPro"/>
</dbReference>
<dbReference type="GO" id="GO:0005886">
    <property type="term" value="C:plasma membrane"/>
    <property type="evidence" value="ECO:0007669"/>
    <property type="project" value="UniProtKB-SubCell"/>
</dbReference>
<evidence type="ECO:0000256" key="3">
    <source>
        <dbReference type="ARBA" id="ARBA00022448"/>
    </source>
</evidence>
<keyword evidence="11" id="KW-1185">Reference proteome</keyword>
<keyword evidence="6 8" id="KW-1133">Transmembrane helix</keyword>
<evidence type="ECO:0000256" key="8">
    <source>
        <dbReference type="RuleBase" id="RU363032"/>
    </source>
</evidence>
<feature type="transmembrane region" description="Helical" evidence="8">
    <location>
        <begin position="151"/>
        <end position="170"/>
    </location>
</feature>
<feature type="domain" description="ABC transmembrane type-1" evidence="9">
    <location>
        <begin position="62"/>
        <end position="274"/>
    </location>
</feature>
<evidence type="ECO:0000256" key="4">
    <source>
        <dbReference type="ARBA" id="ARBA00022475"/>
    </source>
</evidence>
<sequence>MKRKQWNKSILLLIPFFLLSAMFLIVPMILMITSSFTSETTGAFTLENYQEVLTNPFYYQAFLNSGMISIISSVVGLVLAIIVSYAMTNLPEKIQDKLTVYINVAANFAGVPLAFAFIILLGNSGVFRIFFENLDLPLLSNFNLYSWQGLAITYLYFQIPLGILFIYPSLKKIRKEWKEAAFMLGASNWRYWRKVGLPSIMPSIAGTFVIMFANGMGTYETAYALTGSNINLVTIRIAALVSGDIYARPIIGSTLAVIFAIIMILILIVSQMLLKRVRRDLV</sequence>
<evidence type="ECO:0000259" key="9">
    <source>
        <dbReference type="PROSITE" id="PS50928"/>
    </source>
</evidence>
<dbReference type="SUPFAM" id="SSF161098">
    <property type="entry name" value="MetI-like"/>
    <property type="match status" value="1"/>
</dbReference>
<dbReference type="RefSeq" id="WP_115773806.1">
    <property type="nucleotide sequence ID" value="NZ_PIOC01000019.1"/>
</dbReference>
<name>A0A3D8PQN3_9BACI</name>
<feature type="transmembrane region" description="Helical" evidence="8">
    <location>
        <begin position="191"/>
        <end position="213"/>
    </location>
</feature>
<dbReference type="Pfam" id="PF00528">
    <property type="entry name" value="BPD_transp_1"/>
    <property type="match status" value="1"/>
</dbReference>
<accession>A0A3D8PQN3</accession>